<name>A0ABS5WPI6_9RHOB</name>
<proteinExistence type="predicted"/>
<reference evidence="1 2" key="1">
    <citation type="submission" date="2021-05" db="EMBL/GenBank/DDBJ databases">
        <title>Draft genomes of marine bacteria isolated from model chitin particles.</title>
        <authorList>
            <person name="Datta M.S."/>
            <person name="Schwartzman J.A."/>
            <person name="Cordero O."/>
        </authorList>
    </citation>
    <scope>NUCLEOTIDE SEQUENCE [LARGE SCALE GENOMIC DNA]</scope>
    <source>
        <strain evidence="1 2">4E07</strain>
    </source>
</reference>
<evidence type="ECO:0000313" key="2">
    <source>
        <dbReference type="Proteomes" id="UP000763802"/>
    </source>
</evidence>
<gene>
    <name evidence="1" type="ORF">KL867_07785</name>
</gene>
<dbReference type="Proteomes" id="UP000763802">
    <property type="component" value="Unassembled WGS sequence"/>
</dbReference>
<dbReference type="RefSeq" id="WP_181824703.1">
    <property type="nucleotide sequence ID" value="NZ_JAHHDY010000009.1"/>
</dbReference>
<evidence type="ECO:0000313" key="1">
    <source>
        <dbReference type="EMBL" id="MBT3140948.1"/>
    </source>
</evidence>
<dbReference type="EMBL" id="JAHHDY010000009">
    <property type="protein sequence ID" value="MBT3140948.1"/>
    <property type="molecule type" value="Genomic_DNA"/>
</dbReference>
<accession>A0ABS5WPI6</accession>
<sequence length="196" mass="21218">MLETILFMIAMAVQGASSASDVPKQYAKNTAASSVENVAEATSEGESVAPVFLAPTPEPETAAPVFLAPSRQAEPQIPTGKFTTATEVKPILGMTKGNWVAVREFNGQDLIYVTHLWSWRCGLIEMRVGINGAAPEIWPLPICHDDQPAPNMILESDGLPYRSYALNSVNTIAVELVYDDLSEEAAQFDRKGVQIP</sequence>
<comment type="caution">
    <text evidence="1">The sequence shown here is derived from an EMBL/GenBank/DDBJ whole genome shotgun (WGS) entry which is preliminary data.</text>
</comment>
<organism evidence="1 2">
    <name type="scientific">Falsiruegeria litorea</name>
    <dbReference type="NCBI Taxonomy" id="1280831"/>
    <lineage>
        <taxon>Bacteria</taxon>
        <taxon>Pseudomonadati</taxon>
        <taxon>Pseudomonadota</taxon>
        <taxon>Alphaproteobacteria</taxon>
        <taxon>Rhodobacterales</taxon>
        <taxon>Roseobacteraceae</taxon>
        <taxon>Falsiruegeria</taxon>
    </lineage>
</organism>
<protein>
    <submittedName>
        <fullName evidence="1">Uncharacterized protein</fullName>
    </submittedName>
</protein>
<keyword evidence="2" id="KW-1185">Reference proteome</keyword>